<dbReference type="InterPro" id="IPR003593">
    <property type="entry name" value="AAA+_ATPase"/>
</dbReference>
<dbReference type="InterPro" id="IPR027417">
    <property type="entry name" value="P-loop_NTPase"/>
</dbReference>
<name>A0A4Y8IAZ3_9BACI</name>
<sequence length="246" mass="27956">MKHLNVQNISQSFGENHVLDDINFSIEEGEFVSILGPSGSGKSTLFRIIGGISEPTSGDILLKNKSIKGKPGSISYTPQSPSLFPWRSILDNVLLGQEIVGKKDRKKALQMIERAGLGSYEHAYPYELSGGMKQRASFIRSILSPQSLILLDEPFSALDEFTRTDMQKWLLSMWAEHRRSILFVTHNIEEAIFLSDRVIILSQRPATVLKEFNISFSRPREEELLLSEEFIELKKEIYQEMRLSHA</sequence>
<keyword evidence="6" id="KW-1185">Reference proteome</keyword>
<evidence type="ECO:0000256" key="1">
    <source>
        <dbReference type="ARBA" id="ARBA00022448"/>
    </source>
</evidence>
<keyword evidence="3 5" id="KW-0067">ATP-binding</keyword>
<dbReference type="Gene3D" id="3.40.50.300">
    <property type="entry name" value="P-loop containing nucleotide triphosphate hydrolases"/>
    <property type="match status" value="1"/>
</dbReference>
<dbReference type="SMART" id="SM00382">
    <property type="entry name" value="AAA"/>
    <property type="match status" value="1"/>
</dbReference>
<evidence type="ECO:0000256" key="2">
    <source>
        <dbReference type="ARBA" id="ARBA00022741"/>
    </source>
</evidence>
<dbReference type="CDD" id="cd03293">
    <property type="entry name" value="ABC_NrtD_SsuB_transporters"/>
    <property type="match status" value="1"/>
</dbReference>
<dbReference type="Proteomes" id="UP000297975">
    <property type="component" value="Unassembled WGS sequence"/>
</dbReference>
<evidence type="ECO:0000313" key="6">
    <source>
        <dbReference type="Proteomes" id="UP000297975"/>
    </source>
</evidence>
<keyword evidence="1" id="KW-0813">Transport</keyword>
<dbReference type="OrthoDB" id="9802264at2"/>
<dbReference type="RefSeq" id="WP_134341606.1">
    <property type="nucleotide sequence ID" value="NZ_SOPW01000030.1"/>
</dbReference>
<dbReference type="InterPro" id="IPR050166">
    <property type="entry name" value="ABC_transporter_ATP-bind"/>
</dbReference>
<keyword evidence="2" id="KW-0547">Nucleotide-binding</keyword>
<dbReference type="PANTHER" id="PTHR42788:SF2">
    <property type="entry name" value="ABC TRANSPORTER ATP-BINDING PROTEIN"/>
    <property type="match status" value="1"/>
</dbReference>
<gene>
    <name evidence="5" type="ORF">E3U55_16660</name>
</gene>
<feature type="domain" description="ABC transporter" evidence="4">
    <location>
        <begin position="4"/>
        <end position="228"/>
    </location>
</feature>
<proteinExistence type="predicted"/>
<dbReference type="AlphaFoldDB" id="A0A4Y8IAZ3"/>
<dbReference type="PROSITE" id="PS00211">
    <property type="entry name" value="ABC_TRANSPORTER_1"/>
    <property type="match status" value="1"/>
</dbReference>
<dbReference type="GO" id="GO:0016887">
    <property type="term" value="F:ATP hydrolysis activity"/>
    <property type="evidence" value="ECO:0007669"/>
    <property type="project" value="InterPro"/>
</dbReference>
<dbReference type="InterPro" id="IPR017871">
    <property type="entry name" value="ABC_transporter-like_CS"/>
</dbReference>
<dbReference type="PANTHER" id="PTHR42788">
    <property type="entry name" value="TAURINE IMPORT ATP-BINDING PROTEIN-RELATED"/>
    <property type="match status" value="1"/>
</dbReference>
<dbReference type="GO" id="GO:0005524">
    <property type="term" value="F:ATP binding"/>
    <property type="evidence" value="ECO:0007669"/>
    <property type="project" value="UniProtKB-KW"/>
</dbReference>
<reference evidence="5 6" key="1">
    <citation type="submission" date="2019-03" db="EMBL/GenBank/DDBJ databases">
        <authorList>
            <person name="He R.-H."/>
        </authorList>
    </citation>
    <scope>NUCLEOTIDE SEQUENCE [LARGE SCALE GENOMIC DNA]</scope>
    <source>
        <strain evidence="6">SH 714</strain>
    </source>
</reference>
<organism evidence="5 6">
    <name type="scientific">Filobacillus milosensis</name>
    <dbReference type="NCBI Taxonomy" id="94137"/>
    <lineage>
        <taxon>Bacteria</taxon>
        <taxon>Bacillati</taxon>
        <taxon>Bacillota</taxon>
        <taxon>Bacilli</taxon>
        <taxon>Bacillales</taxon>
        <taxon>Bacillaceae</taxon>
        <taxon>Filobacillus</taxon>
    </lineage>
</organism>
<dbReference type="InterPro" id="IPR003439">
    <property type="entry name" value="ABC_transporter-like_ATP-bd"/>
</dbReference>
<evidence type="ECO:0000313" key="5">
    <source>
        <dbReference type="EMBL" id="TFB13117.1"/>
    </source>
</evidence>
<evidence type="ECO:0000256" key="3">
    <source>
        <dbReference type="ARBA" id="ARBA00022840"/>
    </source>
</evidence>
<dbReference type="PROSITE" id="PS50893">
    <property type="entry name" value="ABC_TRANSPORTER_2"/>
    <property type="match status" value="1"/>
</dbReference>
<dbReference type="Pfam" id="PF00005">
    <property type="entry name" value="ABC_tran"/>
    <property type="match status" value="1"/>
</dbReference>
<evidence type="ECO:0000259" key="4">
    <source>
        <dbReference type="PROSITE" id="PS50893"/>
    </source>
</evidence>
<dbReference type="EMBL" id="SOPW01000030">
    <property type="protein sequence ID" value="TFB13117.1"/>
    <property type="molecule type" value="Genomic_DNA"/>
</dbReference>
<protein>
    <submittedName>
        <fullName evidence="5">ABC transporter ATP-binding protein</fullName>
    </submittedName>
</protein>
<comment type="caution">
    <text evidence="5">The sequence shown here is derived from an EMBL/GenBank/DDBJ whole genome shotgun (WGS) entry which is preliminary data.</text>
</comment>
<dbReference type="SUPFAM" id="SSF52540">
    <property type="entry name" value="P-loop containing nucleoside triphosphate hydrolases"/>
    <property type="match status" value="1"/>
</dbReference>
<accession>A0A4Y8IAZ3</accession>